<protein>
    <recommendedName>
        <fullName evidence="3">Outer membrane protein beta-barrel domain-containing protein</fullName>
    </recommendedName>
</protein>
<dbReference type="InterPro" id="IPR011250">
    <property type="entry name" value="OMP/PagP_B-barrel"/>
</dbReference>
<evidence type="ECO:0000259" key="3">
    <source>
        <dbReference type="Pfam" id="PF13505"/>
    </source>
</evidence>
<dbReference type="InterPro" id="IPR027385">
    <property type="entry name" value="Beta-barrel_OMP"/>
</dbReference>
<keyword evidence="1 2" id="KW-0732">Signal</keyword>
<evidence type="ECO:0000313" key="4">
    <source>
        <dbReference type="EMBL" id="KCZ92910.1"/>
    </source>
</evidence>
<proteinExistence type="predicted"/>
<dbReference type="Proteomes" id="UP000025171">
    <property type="component" value="Unassembled WGS sequence"/>
</dbReference>
<dbReference type="EMBL" id="ARYK01000003">
    <property type="protein sequence ID" value="KCZ92910.1"/>
    <property type="molecule type" value="Genomic_DNA"/>
</dbReference>
<dbReference type="PATRIC" id="fig|1280950.3.peg.1634"/>
<dbReference type="SUPFAM" id="SSF56925">
    <property type="entry name" value="OMPA-like"/>
    <property type="match status" value="1"/>
</dbReference>
<dbReference type="STRING" id="1280950.HJO_08142"/>
<feature type="domain" description="Outer membrane protein beta-barrel" evidence="3">
    <location>
        <begin position="9"/>
        <end position="169"/>
    </location>
</feature>
<sequence length="170" mass="17827">MKLALTTAISLVAFAAAPAFAQDTGFYGTIGYGNYSADDADLGAVQLRGGYNFNQFLGAELEAAIGVADESTTIAGINTKVELDSSYGVYAVGRIPFSEKADVFGRVGYVSTEISAKAAGVNVSADDDAAAIGIGGDYYFTPKQGIRLGYTYLDYDDSVDVIDVAYVLKF</sequence>
<dbReference type="eggNOG" id="COG3637">
    <property type="taxonomic scope" value="Bacteria"/>
</dbReference>
<dbReference type="RefSeq" id="WP_051618408.1">
    <property type="nucleotide sequence ID" value="NZ_ARYK01000003.1"/>
</dbReference>
<reference evidence="4 5" key="1">
    <citation type="journal article" date="2014" name="Antonie Van Leeuwenhoek">
        <title>Hyphomonas beringensis sp. nov. and Hyphomonas chukchiensis sp. nov., isolated from surface seawater of the Bering Sea and Chukchi Sea.</title>
        <authorList>
            <person name="Li C."/>
            <person name="Lai Q."/>
            <person name="Li G."/>
            <person name="Dong C."/>
            <person name="Wang J."/>
            <person name="Liao Y."/>
            <person name="Shao Z."/>
        </authorList>
    </citation>
    <scope>NUCLEOTIDE SEQUENCE [LARGE SCALE GENOMIC DNA]</scope>
    <source>
        <strain evidence="4 5">MHS-2</strain>
    </source>
</reference>
<evidence type="ECO:0000256" key="2">
    <source>
        <dbReference type="SAM" id="SignalP"/>
    </source>
</evidence>
<feature type="signal peptide" evidence="2">
    <location>
        <begin position="1"/>
        <end position="21"/>
    </location>
</feature>
<evidence type="ECO:0000313" key="5">
    <source>
        <dbReference type="Proteomes" id="UP000025171"/>
    </source>
</evidence>
<accession>A0A059FQG3</accession>
<name>A0A059FQG3_9PROT</name>
<gene>
    <name evidence="4" type="ORF">HJO_08142</name>
</gene>
<dbReference type="Pfam" id="PF13505">
    <property type="entry name" value="OMP_b-brl"/>
    <property type="match status" value="1"/>
</dbReference>
<dbReference type="AlphaFoldDB" id="A0A059FQG3"/>
<keyword evidence="5" id="KW-1185">Reference proteome</keyword>
<feature type="chain" id="PRO_5001573259" description="Outer membrane protein beta-barrel domain-containing protein" evidence="2">
    <location>
        <begin position="22"/>
        <end position="170"/>
    </location>
</feature>
<dbReference type="Gene3D" id="2.40.160.20">
    <property type="match status" value="1"/>
</dbReference>
<evidence type="ECO:0000256" key="1">
    <source>
        <dbReference type="ARBA" id="ARBA00022729"/>
    </source>
</evidence>
<organism evidence="4 5">
    <name type="scientific">Hyphomonas johnsonii MHS-2</name>
    <dbReference type="NCBI Taxonomy" id="1280950"/>
    <lineage>
        <taxon>Bacteria</taxon>
        <taxon>Pseudomonadati</taxon>
        <taxon>Pseudomonadota</taxon>
        <taxon>Alphaproteobacteria</taxon>
        <taxon>Hyphomonadales</taxon>
        <taxon>Hyphomonadaceae</taxon>
        <taxon>Hyphomonas</taxon>
    </lineage>
</organism>
<dbReference type="OrthoDB" id="7173051at2"/>
<comment type="caution">
    <text evidence="4">The sequence shown here is derived from an EMBL/GenBank/DDBJ whole genome shotgun (WGS) entry which is preliminary data.</text>
</comment>